<reference evidence="8 9" key="1">
    <citation type="submission" date="2024-10" db="EMBL/GenBank/DDBJ databases">
        <title>The Natural Products Discovery Center: Release of the First 8490 Sequenced Strains for Exploring Actinobacteria Biosynthetic Diversity.</title>
        <authorList>
            <person name="Kalkreuter E."/>
            <person name="Kautsar S.A."/>
            <person name="Yang D."/>
            <person name="Bader C.D."/>
            <person name="Teijaro C.N."/>
            <person name="Fluegel L."/>
            <person name="Davis C.M."/>
            <person name="Simpson J.R."/>
            <person name="Lauterbach L."/>
            <person name="Steele A.D."/>
            <person name="Gui C."/>
            <person name="Meng S."/>
            <person name="Li G."/>
            <person name="Viehrig K."/>
            <person name="Ye F."/>
            <person name="Su P."/>
            <person name="Kiefer A.F."/>
            <person name="Nichols A."/>
            <person name="Cepeda A.J."/>
            <person name="Yan W."/>
            <person name="Fan B."/>
            <person name="Jiang Y."/>
            <person name="Adhikari A."/>
            <person name="Zheng C.-J."/>
            <person name="Schuster L."/>
            <person name="Cowan T.M."/>
            <person name="Smanski M.J."/>
            <person name="Chevrette M.G."/>
            <person name="De Carvalho L.P.S."/>
            <person name="Shen B."/>
        </authorList>
    </citation>
    <scope>NUCLEOTIDE SEQUENCE [LARGE SCALE GENOMIC DNA]</scope>
    <source>
        <strain evidence="8 9">NPDC049639</strain>
    </source>
</reference>
<dbReference type="GO" id="GO:0005524">
    <property type="term" value="F:ATP binding"/>
    <property type="evidence" value="ECO:0007669"/>
    <property type="project" value="UniProtKB-KW"/>
</dbReference>
<dbReference type="SUPFAM" id="SSF52540">
    <property type="entry name" value="P-loop containing nucleoside triphosphate hydrolases"/>
    <property type="match status" value="1"/>
</dbReference>
<keyword evidence="4" id="KW-0547">Nucleotide-binding</keyword>
<dbReference type="PANTHER" id="PTHR42711:SF5">
    <property type="entry name" value="ABC TRANSPORTER ATP-BINDING PROTEIN NATA"/>
    <property type="match status" value="1"/>
</dbReference>
<dbReference type="Pfam" id="PF00005">
    <property type="entry name" value="ABC_tran"/>
    <property type="match status" value="1"/>
</dbReference>
<name>A0ABW8APT8_9ACTN</name>
<evidence type="ECO:0000256" key="1">
    <source>
        <dbReference type="ARBA" id="ARBA00004202"/>
    </source>
</evidence>
<organism evidence="8 9">
    <name type="scientific">Spongisporangium articulatum</name>
    <dbReference type="NCBI Taxonomy" id="3362603"/>
    <lineage>
        <taxon>Bacteria</taxon>
        <taxon>Bacillati</taxon>
        <taxon>Actinomycetota</taxon>
        <taxon>Actinomycetes</taxon>
        <taxon>Kineosporiales</taxon>
        <taxon>Kineosporiaceae</taxon>
        <taxon>Spongisporangium</taxon>
    </lineage>
</organism>
<evidence type="ECO:0000313" key="8">
    <source>
        <dbReference type="EMBL" id="MFI7587947.1"/>
    </source>
</evidence>
<proteinExistence type="inferred from homology"/>
<dbReference type="InterPro" id="IPR050763">
    <property type="entry name" value="ABC_transporter_ATP-binding"/>
</dbReference>
<keyword evidence="6" id="KW-0046">Antibiotic resistance</keyword>
<keyword evidence="3" id="KW-0813">Transport</keyword>
<comment type="subcellular location">
    <subcellularLocation>
        <location evidence="1">Cell membrane</location>
        <topology evidence="1">Peripheral membrane protein</topology>
    </subcellularLocation>
</comment>
<evidence type="ECO:0000256" key="3">
    <source>
        <dbReference type="ARBA" id="ARBA00022448"/>
    </source>
</evidence>
<feature type="domain" description="ABC transporter" evidence="7">
    <location>
        <begin position="13"/>
        <end position="256"/>
    </location>
</feature>
<evidence type="ECO:0000256" key="6">
    <source>
        <dbReference type="ARBA" id="ARBA00023251"/>
    </source>
</evidence>
<evidence type="ECO:0000313" key="9">
    <source>
        <dbReference type="Proteomes" id="UP001612915"/>
    </source>
</evidence>
<keyword evidence="5 8" id="KW-0067">ATP-binding</keyword>
<evidence type="ECO:0000256" key="2">
    <source>
        <dbReference type="ARBA" id="ARBA00005417"/>
    </source>
</evidence>
<dbReference type="PROSITE" id="PS50893">
    <property type="entry name" value="ABC_TRANSPORTER_2"/>
    <property type="match status" value="1"/>
</dbReference>
<gene>
    <name evidence="8" type="ORF">ACIB24_12815</name>
</gene>
<evidence type="ECO:0000256" key="4">
    <source>
        <dbReference type="ARBA" id="ARBA00022741"/>
    </source>
</evidence>
<comment type="caution">
    <text evidence="8">The sequence shown here is derived from an EMBL/GenBank/DDBJ whole genome shotgun (WGS) entry which is preliminary data.</text>
</comment>
<dbReference type="RefSeq" id="WP_398280638.1">
    <property type="nucleotide sequence ID" value="NZ_JBITLV010000004.1"/>
</dbReference>
<dbReference type="Gene3D" id="3.40.50.300">
    <property type="entry name" value="P-loop containing nucleotide triphosphate hydrolases"/>
    <property type="match status" value="1"/>
</dbReference>
<evidence type="ECO:0000256" key="5">
    <source>
        <dbReference type="ARBA" id="ARBA00022840"/>
    </source>
</evidence>
<evidence type="ECO:0000259" key="7">
    <source>
        <dbReference type="PROSITE" id="PS50893"/>
    </source>
</evidence>
<dbReference type="InterPro" id="IPR027417">
    <property type="entry name" value="P-loop_NTPase"/>
</dbReference>
<dbReference type="PANTHER" id="PTHR42711">
    <property type="entry name" value="ABC TRANSPORTER ATP-BINDING PROTEIN"/>
    <property type="match status" value="1"/>
</dbReference>
<dbReference type="InterPro" id="IPR003439">
    <property type="entry name" value="ABC_transporter-like_ATP-bd"/>
</dbReference>
<dbReference type="EMBL" id="JBITLV010000004">
    <property type="protein sequence ID" value="MFI7587947.1"/>
    <property type="molecule type" value="Genomic_DNA"/>
</dbReference>
<protein>
    <submittedName>
        <fullName evidence="8">ATP-binding cassette domain-containing protein</fullName>
    </submittedName>
</protein>
<comment type="similarity">
    <text evidence="2">Belongs to the ABC transporter superfamily.</text>
</comment>
<dbReference type="Proteomes" id="UP001612915">
    <property type="component" value="Unassembled WGS sequence"/>
</dbReference>
<accession>A0ABW8APT8</accession>
<keyword evidence="9" id="KW-1185">Reference proteome</keyword>
<dbReference type="SMART" id="SM00382">
    <property type="entry name" value="AAA"/>
    <property type="match status" value="1"/>
</dbReference>
<sequence>MNAPTEDPPVPQIEVVGVGKTFSVRTGWRGRRSVTALHDLSFVVEAGEAVGVVGGPGSGKSTLARIVAGQFAPSAGFVRTAGLLPVRQRADLTRVVGALLAGDEDAGLPGDLSLARLLPIVAEARGLATGEWQLRRDELAERLALGPHLNRPYGQLDDALRLRACLAVALLHRPPLLILDDVLDGPDAVGRDLIRGLLRHEHRVGGCTLLLSAASVSALESSCRRLLVLDGGRLVHDGPLPDLVERAGAQRILVIDLTEAAGRLDSVPNAEVLEVEADGRRQRLLCPPGRTATADVLADVADRLPPDVRVRDVTVLEPALDDVLARLREV</sequence>
<dbReference type="InterPro" id="IPR003593">
    <property type="entry name" value="AAA+_ATPase"/>
</dbReference>